<comment type="caution">
    <text evidence="1">The sequence shown here is derived from an EMBL/GenBank/DDBJ whole genome shotgun (WGS) entry which is preliminary data.</text>
</comment>
<name>A0ABU7UIW1_9CLOT</name>
<sequence length="64" mass="7593">MFELKKLNVHKIVQTEKEKDMLLNRGYVECIRKEFLENIDSEMVPAKFEEPVKVEEKEPKKGKA</sequence>
<evidence type="ECO:0000313" key="2">
    <source>
        <dbReference type="Proteomes" id="UP001498469"/>
    </source>
</evidence>
<accession>A0ABU7UIW1</accession>
<proteinExistence type="predicted"/>
<evidence type="ECO:0000313" key="1">
    <source>
        <dbReference type="EMBL" id="MEF2110901.1"/>
    </source>
</evidence>
<evidence type="ECO:0008006" key="3">
    <source>
        <dbReference type="Google" id="ProtNLM"/>
    </source>
</evidence>
<keyword evidence="2" id="KW-1185">Reference proteome</keyword>
<dbReference type="RefSeq" id="WP_216247535.1">
    <property type="nucleotide sequence ID" value="NZ_JAZHFS010000001.1"/>
</dbReference>
<protein>
    <recommendedName>
        <fullName evidence="3">Phage protein</fullName>
    </recommendedName>
</protein>
<reference evidence="1 2" key="1">
    <citation type="submission" date="2023-11" db="EMBL/GenBank/DDBJ databases">
        <title>Draft genome sequence of a psychrophilic Clostridium strain from permafrost water brine.</title>
        <authorList>
            <person name="Shcherbakova V.A."/>
            <person name="Trubitsyn V.E."/>
            <person name="Zakharyuk A.G."/>
        </authorList>
    </citation>
    <scope>NUCLEOTIDE SEQUENCE [LARGE SCALE GENOMIC DNA]</scope>
    <source>
        <strain evidence="1 2">14F</strain>
    </source>
</reference>
<dbReference type="EMBL" id="JAZHFS010000001">
    <property type="protein sequence ID" value="MEF2110901.1"/>
    <property type="molecule type" value="Genomic_DNA"/>
</dbReference>
<gene>
    <name evidence="1" type="ORF">SJI18_01105</name>
</gene>
<dbReference type="Proteomes" id="UP001498469">
    <property type="component" value="Unassembled WGS sequence"/>
</dbReference>
<organism evidence="1 2">
    <name type="scientific">Clostridium frigoriphilum</name>
    <dbReference type="NCBI Taxonomy" id="443253"/>
    <lineage>
        <taxon>Bacteria</taxon>
        <taxon>Bacillati</taxon>
        <taxon>Bacillota</taxon>
        <taxon>Clostridia</taxon>
        <taxon>Eubacteriales</taxon>
        <taxon>Clostridiaceae</taxon>
        <taxon>Clostridium</taxon>
    </lineage>
</organism>